<evidence type="ECO:0000256" key="2">
    <source>
        <dbReference type="SAM" id="Coils"/>
    </source>
</evidence>
<dbReference type="Gene3D" id="4.10.60.10">
    <property type="entry name" value="Zinc finger, CCHC-type"/>
    <property type="match status" value="1"/>
</dbReference>
<comment type="caution">
    <text evidence="4">The sequence shown here is derived from an EMBL/GenBank/DDBJ whole genome shotgun (WGS) entry which is preliminary data.</text>
</comment>
<feature type="domain" description="CCHC-type" evidence="3">
    <location>
        <begin position="177"/>
        <end position="191"/>
    </location>
</feature>
<dbReference type="GO" id="GO:0003676">
    <property type="term" value="F:nucleic acid binding"/>
    <property type="evidence" value="ECO:0007669"/>
    <property type="project" value="InterPro"/>
</dbReference>
<proteinExistence type="predicted"/>
<dbReference type="SUPFAM" id="SSF57756">
    <property type="entry name" value="Retrovirus zinc finger-like domains"/>
    <property type="match status" value="1"/>
</dbReference>
<keyword evidence="2" id="KW-0175">Coiled coil</keyword>
<dbReference type="SMART" id="SM00343">
    <property type="entry name" value="ZnF_C2HC"/>
    <property type="match status" value="1"/>
</dbReference>
<protein>
    <recommendedName>
        <fullName evidence="3">CCHC-type domain-containing protein</fullName>
    </recommendedName>
</protein>
<dbReference type="EMBL" id="BKCJ010194329">
    <property type="protein sequence ID" value="GEY62161.1"/>
    <property type="molecule type" value="Genomic_DNA"/>
</dbReference>
<dbReference type="GO" id="GO:0008270">
    <property type="term" value="F:zinc ion binding"/>
    <property type="evidence" value="ECO:0007669"/>
    <property type="project" value="UniProtKB-KW"/>
</dbReference>
<evidence type="ECO:0000256" key="1">
    <source>
        <dbReference type="PROSITE-ProRule" id="PRU00047"/>
    </source>
</evidence>
<keyword evidence="1" id="KW-0862">Zinc</keyword>
<dbReference type="Pfam" id="PF14223">
    <property type="entry name" value="Retrotran_gag_2"/>
    <property type="match status" value="1"/>
</dbReference>
<evidence type="ECO:0000313" key="4">
    <source>
        <dbReference type="EMBL" id="GEY62161.1"/>
    </source>
</evidence>
<gene>
    <name evidence="4" type="ORF">Tci_434135</name>
</gene>
<keyword evidence="1" id="KW-0863">Zinc-finger</keyword>
<organism evidence="4">
    <name type="scientific">Tanacetum cinerariifolium</name>
    <name type="common">Dalmatian daisy</name>
    <name type="synonym">Chrysanthemum cinerariifolium</name>
    <dbReference type="NCBI Taxonomy" id="118510"/>
    <lineage>
        <taxon>Eukaryota</taxon>
        <taxon>Viridiplantae</taxon>
        <taxon>Streptophyta</taxon>
        <taxon>Embryophyta</taxon>
        <taxon>Tracheophyta</taxon>
        <taxon>Spermatophyta</taxon>
        <taxon>Magnoliopsida</taxon>
        <taxon>eudicotyledons</taxon>
        <taxon>Gunneridae</taxon>
        <taxon>Pentapetalae</taxon>
        <taxon>asterids</taxon>
        <taxon>campanulids</taxon>
        <taxon>Asterales</taxon>
        <taxon>Asteraceae</taxon>
        <taxon>Asteroideae</taxon>
        <taxon>Anthemideae</taxon>
        <taxon>Anthemidinae</taxon>
        <taxon>Tanacetum</taxon>
    </lineage>
</organism>
<dbReference type="InterPro" id="IPR036875">
    <property type="entry name" value="Znf_CCHC_sf"/>
</dbReference>
<dbReference type="InterPro" id="IPR001878">
    <property type="entry name" value="Znf_CCHC"/>
</dbReference>
<dbReference type="PROSITE" id="PS50158">
    <property type="entry name" value="ZF_CCHC"/>
    <property type="match status" value="1"/>
</dbReference>
<sequence length="330" mass="37198">MDQDAAHMVAASKVIENGNSLPKTQIVEGVETVMSITSVEDKAQRRLEVKAKSTLMMGIPNEHQLKINFIKDAKSLLEAIEKRIQKLVSQLELLKEIISQEDVNQKFLRSLPSEWNMHVVVWRNKPDLDSMSMDDLYNKLKMAVLTIRARRFLKNTGRKLNLNGNETVAFNKTKVECYNCHKRGHFKRECRASKAQDNRNKESIKRNVPIKTTNSLALVSCDGLGGYDWSDQAKEGPNYELMAYSNSSFDSESLNKLIDSQIVDNCKKGLGYNAVPPPHTGLFMPLKPDLSYIGLEEFTSEPAVKTLNAKTSKDVPMLVKRDNGAPIIKD</sequence>
<feature type="coiled-coil region" evidence="2">
    <location>
        <begin position="70"/>
        <end position="97"/>
    </location>
</feature>
<reference evidence="4" key="1">
    <citation type="journal article" date="2019" name="Sci. Rep.">
        <title>Draft genome of Tanacetum cinerariifolium, the natural source of mosquito coil.</title>
        <authorList>
            <person name="Yamashiro T."/>
            <person name="Shiraishi A."/>
            <person name="Satake H."/>
            <person name="Nakayama K."/>
        </authorList>
    </citation>
    <scope>NUCLEOTIDE SEQUENCE</scope>
</reference>
<dbReference type="AlphaFoldDB" id="A0A699HRK6"/>
<accession>A0A699HRK6</accession>
<evidence type="ECO:0000259" key="3">
    <source>
        <dbReference type="PROSITE" id="PS50158"/>
    </source>
</evidence>
<name>A0A699HRK6_TANCI</name>
<keyword evidence="1" id="KW-0479">Metal-binding</keyword>